<dbReference type="AlphaFoldDB" id="D9PU28"/>
<dbReference type="PANTHER" id="PTHR43135:SF3">
    <property type="entry name" value="ALPHA-D-RIBOSE 1-METHYLPHOSPHONATE 5-TRIPHOSPHATE DIPHOSPHATASE"/>
    <property type="match status" value="1"/>
</dbReference>
<dbReference type="KEGG" id="mmg:MTBMA_c01170"/>
<dbReference type="Gene3D" id="2.30.40.10">
    <property type="entry name" value="Urease, subunit C, domain 1"/>
    <property type="match status" value="1"/>
</dbReference>
<reference key="1">
    <citation type="submission" date="2009-08" db="EMBL/GenBank/DDBJ databases">
        <title>The genome sequence of Methanothermobacter marburgensis.</title>
        <authorList>
            <person name="Kaster A."/>
            <person name="Seedorf H."/>
            <person name="Goenrich M."/>
            <person name="Wiezer A."/>
            <person name="Liesegang H."/>
            <person name="Thauer R."/>
            <person name="Gottschalk G."/>
        </authorList>
    </citation>
    <scope>NUCLEOTIDE SEQUENCE</scope>
    <source>
        <strain>Marburg</strain>
    </source>
</reference>
<dbReference type="InterPro" id="IPR006680">
    <property type="entry name" value="Amidohydro-rel"/>
</dbReference>
<evidence type="ECO:0000313" key="3">
    <source>
        <dbReference type="Proteomes" id="UP000000345"/>
    </source>
</evidence>
<evidence type="ECO:0000259" key="1">
    <source>
        <dbReference type="Pfam" id="PF01979"/>
    </source>
</evidence>
<dbReference type="Proteomes" id="UP000000345">
    <property type="component" value="Chromosome"/>
</dbReference>
<proteinExistence type="predicted"/>
<organism evidence="2 3">
    <name type="scientific">Methanothermobacter marburgensis (strain ATCC BAA-927 / DSM 2133 / JCM 14651 / NBRC 100331 / OCM 82 / Marburg)</name>
    <name type="common">Methanobacterium thermoautotrophicum</name>
    <dbReference type="NCBI Taxonomy" id="79929"/>
    <lineage>
        <taxon>Archaea</taxon>
        <taxon>Methanobacteriati</taxon>
        <taxon>Methanobacteriota</taxon>
        <taxon>Methanomada group</taxon>
        <taxon>Methanobacteria</taxon>
        <taxon>Methanobacteriales</taxon>
        <taxon>Methanobacteriaceae</taxon>
        <taxon>Methanothermobacter</taxon>
    </lineage>
</organism>
<dbReference type="InterPro" id="IPR011059">
    <property type="entry name" value="Metal-dep_hydrolase_composite"/>
</dbReference>
<dbReference type="Pfam" id="PF01979">
    <property type="entry name" value="Amidohydro_1"/>
    <property type="match status" value="1"/>
</dbReference>
<dbReference type="GO" id="GO:0016810">
    <property type="term" value="F:hydrolase activity, acting on carbon-nitrogen (but not peptide) bonds"/>
    <property type="evidence" value="ECO:0007669"/>
    <property type="project" value="InterPro"/>
</dbReference>
<keyword evidence="3" id="KW-1185">Reference proteome</keyword>
<gene>
    <name evidence="2" type="ordered locus">MTBMA_c01170</name>
</gene>
<dbReference type="SUPFAM" id="SSF51338">
    <property type="entry name" value="Composite domain of metallo-dependent hydrolases"/>
    <property type="match status" value="1"/>
</dbReference>
<keyword evidence="2" id="KW-0378">Hydrolase</keyword>
<dbReference type="InterPro" id="IPR051781">
    <property type="entry name" value="Metallo-dep_Hydrolase"/>
</dbReference>
<evidence type="ECO:0000313" key="2">
    <source>
        <dbReference type="EMBL" id="ADL57726.1"/>
    </source>
</evidence>
<name>D9PU28_METTM</name>
<feature type="domain" description="Amidohydrolase-related" evidence="1">
    <location>
        <begin position="8"/>
        <end position="73"/>
    </location>
</feature>
<dbReference type="STRING" id="79929.MTBMA_c01170"/>
<sequence>MELFYLTEIGMEPLEALRAGTVHAAECMGWEDRIGTLDRGKIADIVITGVDPVDEIEKLSDPGNIQWVIRDGVIYRSPDD</sequence>
<dbReference type="HOGENOM" id="CLU_2581493_0_0_2"/>
<dbReference type="PaxDb" id="79929-MTBMA_c01170"/>
<accession>D9PU28</accession>
<dbReference type="PANTHER" id="PTHR43135">
    <property type="entry name" value="ALPHA-D-RIBOSE 1-METHYLPHOSPHONATE 5-TRIPHOSPHATE DIPHOSPHATASE"/>
    <property type="match status" value="1"/>
</dbReference>
<reference evidence="2 3" key="2">
    <citation type="journal article" date="2010" name="J. Bacteriol.">
        <title>Complete genome sequence of Methanothermobacter marburgensis, a methanoarchaeon model organism.</title>
        <authorList>
            <person name="Liesegang H."/>
            <person name="Kaster A.K."/>
            <person name="Wiezer A."/>
            <person name="Goenrich M."/>
            <person name="Wollherr A."/>
            <person name="Seedorf H."/>
            <person name="Gottschalk G."/>
            <person name="Thauer R.K."/>
        </authorList>
    </citation>
    <scope>NUCLEOTIDE SEQUENCE [LARGE SCALE GENOMIC DNA]</scope>
    <source>
        <strain evidence="3">ATCC BAA-927 / DSM 2133 / JCM 14651 / NBRC 100331 / OCM 82 / Marburg</strain>
    </source>
</reference>
<dbReference type="Gene3D" id="3.20.20.140">
    <property type="entry name" value="Metal-dependent hydrolases"/>
    <property type="match status" value="1"/>
</dbReference>
<dbReference type="EMBL" id="CP001710">
    <property type="protein sequence ID" value="ADL57726.1"/>
    <property type="molecule type" value="Genomic_DNA"/>
</dbReference>
<protein>
    <submittedName>
        <fullName evidence="2">Predicted hydrolase</fullName>
    </submittedName>
</protein>